<dbReference type="Proteomes" id="UP000257123">
    <property type="component" value="Unassembled WGS sequence"/>
</dbReference>
<reference evidence="1" key="2">
    <citation type="journal article" date="2020" name="bioRxiv">
        <title>A rank-normalized archaeal taxonomy based on genome phylogeny resolves widespread incomplete and uneven classifications.</title>
        <authorList>
            <person name="Rinke C."/>
            <person name="Chuvochina M."/>
            <person name="Mussig A.J."/>
            <person name="Chaumeil P.-A."/>
            <person name="Waite D.W."/>
            <person name="Whitman W.B."/>
            <person name="Parks D.H."/>
            <person name="Hugenholtz P."/>
        </authorList>
    </citation>
    <scope>NUCLEOTIDE SEQUENCE</scope>
    <source>
        <strain evidence="1">UBA8839</strain>
    </source>
</reference>
<dbReference type="OMA" id="DIPQKWA"/>
<dbReference type="AlphaFoldDB" id="A0A371R2B7"/>
<proteinExistence type="predicted"/>
<dbReference type="OrthoDB" id="28029at2157"/>
<dbReference type="EMBL" id="DUJP01000033">
    <property type="protein sequence ID" value="HII47789.1"/>
    <property type="molecule type" value="Genomic_DNA"/>
</dbReference>
<dbReference type="Proteomes" id="UP000256877">
    <property type="component" value="Unassembled WGS sequence"/>
</dbReference>
<dbReference type="Proteomes" id="UP000651120">
    <property type="component" value="Unassembled WGS sequence"/>
</dbReference>
<comment type="caution">
    <text evidence="3">The sequence shown here is derived from an EMBL/GenBank/DDBJ whole genome shotgun (WGS) entry which is preliminary data.</text>
</comment>
<evidence type="ECO:0000313" key="2">
    <source>
        <dbReference type="EMBL" id="RFA95479.1"/>
    </source>
</evidence>
<name>A0A371R2B7_9CREN</name>
<gene>
    <name evidence="2" type="ORF">CGL51_07550</name>
    <name evidence="3" type="ORF">CGL52_08560</name>
    <name evidence="1" type="ORF">HA333_10235</name>
</gene>
<dbReference type="EMBL" id="NMUE01000022">
    <property type="protein sequence ID" value="RFA95479.1"/>
    <property type="molecule type" value="Genomic_DNA"/>
</dbReference>
<evidence type="ECO:0000313" key="3">
    <source>
        <dbReference type="EMBL" id="RFA97668.1"/>
    </source>
</evidence>
<dbReference type="GeneID" id="1466218"/>
<evidence type="ECO:0000313" key="1">
    <source>
        <dbReference type="EMBL" id="HII47789.1"/>
    </source>
</evidence>
<organism evidence="3 4">
    <name type="scientific">Pyrobaculum aerophilum</name>
    <dbReference type="NCBI Taxonomy" id="13773"/>
    <lineage>
        <taxon>Archaea</taxon>
        <taxon>Thermoproteota</taxon>
        <taxon>Thermoprotei</taxon>
        <taxon>Thermoproteales</taxon>
        <taxon>Thermoproteaceae</taxon>
        <taxon>Pyrobaculum</taxon>
    </lineage>
</organism>
<evidence type="ECO:0000313" key="4">
    <source>
        <dbReference type="Proteomes" id="UP000256877"/>
    </source>
</evidence>
<reference evidence="4 5" key="1">
    <citation type="submission" date="2017-07" db="EMBL/GenBank/DDBJ databases">
        <title>Draft genome sequence of aerobic hyperthermophilic archaea, Pyrobaculum aerophilum YKB31 and YKB32.</title>
        <authorList>
            <person name="Mochizuki T."/>
            <person name="Berliner A.J."/>
            <person name="Yoshida-Takashima Y."/>
            <person name="Takaki Y."/>
            <person name="Nunoura T."/>
            <person name="Takai K."/>
        </authorList>
    </citation>
    <scope>NUCLEOTIDE SEQUENCE [LARGE SCALE GENOMIC DNA]</scope>
    <source>
        <strain evidence="2 5">YKB31</strain>
        <strain evidence="3 4">YKB32</strain>
    </source>
</reference>
<protein>
    <submittedName>
        <fullName evidence="3">Uncharacterized protein</fullName>
    </submittedName>
</protein>
<dbReference type="RefSeq" id="WP_011009549.1">
    <property type="nucleotide sequence ID" value="NZ_DAIOPL010000055.1"/>
</dbReference>
<sequence length="74" mass="8160">MTLIVIFKGDIPQKWAQLKIEGLEVVSAKNGVPDIRGKFAVVVGDKELAEKLGVGFLTEEEAEEFFNFLVSYAS</sequence>
<dbReference type="EMBL" id="NMUF01000023">
    <property type="protein sequence ID" value="RFA97668.1"/>
    <property type="molecule type" value="Genomic_DNA"/>
</dbReference>
<accession>A0A371R2B7</accession>
<evidence type="ECO:0000313" key="5">
    <source>
        <dbReference type="Proteomes" id="UP000257123"/>
    </source>
</evidence>